<evidence type="ECO:0000313" key="3">
    <source>
        <dbReference type="Proteomes" id="UP000189703"/>
    </source>
</evidence>
<dbReference type="InterPro" id="IPR036770">
    <property type="entry name" value="Ankyrin_rpt-contain_sf"/>
</dbReference>
<feature type="transmembrane region" description="Helical" evidence="1">
    <location>
        <begin position="443"/>
        <end position="465"/>
    </location>
</feature>
<dbReference type="Pfam" id="PF13962">
    <property type="entry name" value="PGG"/>
    <property type="match status" value="1"/>
</dbReference>
<dbReference type="PANTHER" id="PTHR24177:SF365">
    <property type="entry name" value="ANKYRIN REPEAT-CONTAINING PROTEIN NPR4-LIKE ISOFORM X1"/>
    <property type="match status" value="1"/>
</dbReference>
<name>A0A1U8Q597_NELNU</name>
<proteinExistence type="predicted"/>
<evidence type="ECO:0000256" key="1">
    <source>
        <dbReference type="SAM" id="Phobius"/>
    </source>
</evidence>
<accession>A0A1U8Q597</accession>
<dbReference type="AlphaFoldDB" id="A0A1U8Q597"/>
<dbReference type="RefSeq" id="XP_019053211.1">
    <property type="nucleotide sequence ID" value="XM_019197666.1"/>
</dbReference>
<keyword evidence="3" id="KW-1185">Reference proteome</keyword>
<keyword evidence="1" id="KW-0812">Transmembrane</keyword>
<dbReference type="PANTHER" id="PTHR24177">
    <property type="entry name" value="CASKIN"/>
    <property type="match status" value="1"/>
</dbReference>
<dbReference type="InterPro" id="IPR002110">
    <property type="entry name" value="Ankyrin_rpt"/>
</dbReference>
<protein>
    <submittedName>
        <fullName evidence="4">Uncharacterized protein LOC104596680 isoform X2</fullName>
    </submittedName>
</protein>
<feature type="domain" description="PGG" evidence="2">
    <location>
        <begin position="351"/>
        <end position="463"/>
    </location>
</feature>
<feature type="transmembrane region" description="Helical" evidence="1">
    <location>
        <begin position="361"/>
        <end position="379"/>
    </location>
</feature>
<organism evidence="3 4">
    <name type="scientific">Nelumbo nucifera</name>
    <name type="common">Sacred lotus</name>
    <dbReference type="NCBI Taxonomy" id="4432"/>
    <lineage>
        <taxon>Eukaryota</taxon>
        <taxon>Viridiplantae</taxon>
        <taxon>Streptophyta</taxon>
        <taxon>Embryophyta</taxon>
        <taxon>Tracheophyta</taxon>
        <taxon>Spermatophyta</taxon>
        <taxon>Magnoliopsida</taxon>
        <taxon>Proteales</taxon>
        <taxon>Nelumbonaceae</taxon>
        <taxon>Nelumbo</taxon>
    </lineage>
</organism>
<gene>
    <name evidence="4" type="primary">LOC104596680</name>
</gene>
<dbReference type="SMART" id="SM00248">
    <property type="entry name" value="ANK"/>
    <property type="match status" value="3"/>
</dbReference>
<evidence type="ECO:0000259" key="2">
    <source>
        <dbReference type="Pfam" id="PF13962"/>
    </source>
</evidence>
<dbReference type="Gene3D" id="1.25.40.20">
    <property type="entry name" value="Ankyrin repeat-containing domain"/>
    <property type="match status" value="1"/>
</dbReference>
<dbReference type="InterPro" id="IPR026961">
    <property type="entry name" value="PGG_dom"/>
</dbReference>
<dbReference type="GeneID" id="104596680"/>
<dbReference type="Proteomes" id="UP000189703">
    <property type="component" value="Unplaced"/>
</dbReference>
<dbReference type="SUPFAM" id="SSF48403">
    <property type="entry name" value="Ankyrin repeat"/>
    <property type="match status" value="1"/>
</dbReference>
<keyword evidence="1" id="KW-1133">Transmembrane helix</keyword>
<sequence length="467" mass="52205">MEQEGNLYGGFGIYGTLYKTELDRDIEAANFSDFRSMSVPIDMSLMNTALHIAAMKGDTDFLNDMSCHISAQQLEIRNSYGLTSLHYAALFGRIEFAKGLLSINRKLLLITDNGGINTPLILAAYAGQKDLIMYLYSETALEDLTSQSSSALLTSLITADMYACQRMNRRGQNFLLRLVPGLKTLYEEKLRSSDARDLLNELFYKLRIADIDDEVVEILATSLTLAAEFGVVEFFDMAFQKAGRILGYFGPRWLPLIKIVVINRRLRILDLLSKKIIGRPLVGGFLDDSRNTILHWATVPGAIFRLQAELQWFKGVEKFVSPSYTNQTNLEGETARALFNKEHRQLIVEGEKWTKEMASSCSFIAALIITVSFAAAFTVPGGNKDNVGIPVFLSDHTFMLFVVSDTVAFFGATASLLSFLRFFTLNSTEDALMLLPDTMISRLTTLFISVFAMMLAFIAAIVIMFHD</sequence>
<reference evidence="4" key="1">
    <citation type="submission" date="2025-08" db="UniProtKB">
        <authorList>
            <consortium name="RefSeq"/>
        </authorList>
    </citation>
    <scope>IDENTIFICATION</scope>
</reference>
<evidence type="ECO:0000313" key="4">
    <source>
        <dbReference type="RefSeq" id="XP_019053211.1"/>
    </source>
</evidence>
<feature type="transmembrane region" description="Helical" evidence="1">
    <location>
        <begin position="399"/>
        <end position="423"/>
    </location>
</feature>
<keyword evidence="1" id="KW-0472">Membrane</keyword>
<dbReference type="Pfam" id="PF12796">
    <property type="entry name" value="Ank_2"/>
    <property type="match status" value="1"/>
</dbReference>